<keyword evidence="1" id="KW-0378">Hydrolase</keyword>
<dbReference type="SFLD" id="SFLDS00003">
    <property type="entry name" value="Haloacid_Dehalogenase"/>
    <property type="match status" value="1"/>
</dbReference>
<dbReference type="Gene3D" id="3.40.50.1000">
    <property type="entry name" value="HAD superfamily/HAD-like"/>
    <property type="match status" value="1"/>
</dbReference>
<dbReference type="Pfam" id="PF00702">
    <property type="entry name" value="Hydrolase"/>
    <property type="match status" value="1"/>
</dbReference>
<evidence type="ECO:0000313" key="3">
    <source>
        <dbReference type="Proteomes" id="UP000575469"/>
    </source>
</evidence>
<comment type="caution">
    <text evidence="2">The sequence shown here is derived from an EMBL/GenBank/DDBJ whole genome shotgun (WGS) entry which is preliminary data.</text>
</comment>
<dbReference type="SFLD" id="SFLDG01129">
    <property type="entry name" value="C1.5:_HAD__Beta-PGM__Phosphata"/>
    <property type="match status" value="1"/>
</dbReference>
<dbReference type="NCBIfam" id="TIGR01493">
    <property type="entry name" value="HAD-SF-IA-v2"/>
    <property type="match status" value="1"/>
</dbReference>
<dbReference type="PANTHER" id="PTHR43316:SF3">
    <property type="entry name" value="HALOACID DEHALOGENASE, TYPE II (AFU_ORTHOLOGUE AFUA_2G07750)-RELATED"/>
    <property type="match status" value="1"/>
</dbReference>
<dbReference type="Gene3D" id="1.10.150.750">
    <property type="match status" value="1"/>
</dbReference>
<organism evidence="2 3">
    <name type="scientific">Ralstonia insidiosa</name>
    <dbReference type="NCBI Taxonomy" id="190721"/>
    <lineage>
        <taxon>Bacteria</taxon>
        <taxon>Pseudomonadati</taxon>
        <taxon>Pseudomonadota</taxon>
        <taxon>Betaproteobacteria</taxon>
        <taxon>Burkholderiales</taxon>
        <taxon>Burkholderiaceae</taxon>
        <taxon>Ralstonia</taxon>
    </lineage>
</organism>
<proteinExistence type="predicted"/>
<dbReference type="InterPro" id="IPR023214">
    <property type="entry name" value="HAD_sf"/>
</dbReference>
<dbReference type="InterPro" id="IPR051540">
    <property type="entry name" value="S-2-haloacid_dehalogenase"/>
</dbReference>
<evidence type="ECO:0000256" key="1">
    <source>
        <dbReference type="ARBA" id="ARBA00022801"/>
    </source>
</evidence>
<dbReference type="AlphaFoldDB" id="A0A848NYC7"/>
<protein>
    <submittedName>
        <fullName evidence="2">Haloacid dehalogenase type II</fullName>
    </submittedName>
</protein>
<dbReference type="SUPFAM" id="SSF56784">
    <property type="entry name" value="HAD-like"/>
    <property type="match status" value="1"/>
</dbReference>
<dbReference type="RefSeq" id="WP_169340065.1">
    <property type="nucleotide sequence ID" value="NZ_JABBZM010000008.1"/>
</dbReference>
<dbReference type="Proteomes" id="UP000575469">
    <property type="component" value="Unassembled WGS sequence"/>
</dbReference>
<dbReference type="PRINTS" id="PR00413">
    <property type="entry name" value="HADHALOGNASE"/>
</dbReference>
<evidence type="ECO:0000313" key="2">
    <source>
        <dbReference type="EMBL" id="NMV38277.1"/>
    </source>
</evidence>
<dbReference type="InterPro" id="IPR036412">
    <property type="entry name" value="HAD-like_sf"/>
</dbReference>
<dbReference type="NCBIfam" id="TIGR01428">
    <property type="entry name" value="HAD_type_II"/>
    <property type="match status" value="1"/>
</dbReference>
<name>A0A848NYC7_9RALS</name>
<accession>A0A848NYC7</accession>
<reference evidence="2 3" key="1">
    <citation type="submission" date="2020-04" db="EMBL/GenBank/DDBJ databases">
        <title>Ralstonia insidiosa genome sequencing and assembly.</title>
        <authorList>
            <person name="Martins R.C.R."/>
            <person name="Perdigao-Neto L.V."/>
            <person name="Levin A.S.S."/>
            <person name="Costa S.F."/>
        </authorList>
    </citation>
    <scope>NUCLEOTIDE SEQUENCE [LARGE SCALE GENOMIC DNA]</scope>
    <source>
        <strain evidence="2 3">5047</strain>
    </source>
</reference>
<gene>
    <name evidence="2" type="ORF">HGR00_10205</name>
</gene>
<dbReference type="PANTHER" id="PTHR43316">
    <property type="entry name" value="HYDROLASE, HALOACID DELAHOGENASE-RELATED"/>
    <property type="match status" value="1"/>
</dbReference>
<dbReference type="InterPro" id="IPR006439">
    <property type="entry name" value="HAD-SF_hydro_IA"/>
</dbReference>
<dbReference type="GO" id="GO:0019120">
    <property type="term" value="F:hydrolase activity, acting on acid halide bonds, in C-halide compounds"/>
    <property type="evidence" value="ECO:0007669"/>
    <property type="project" value="InterPro"/>
</dbReference>
<sequence>MTFDPSSLKALCFDVQGTLVDFTTPLIEAGEALAAQRGFVADWPEVITRWRAGYRAGMDAFLAGQRAWISTDTIYREALDTLLTDYPWAQQVSAEDRDALNTSWSRLRPWPDTQRGLSRLRSRYLTAALSNGSMASVIRIARHGALPFDVILTGELVQSFKPDPTVYALAVRSLGVAPHEIMMVASHKYDLVAARAQGFRTAFIARPLEFGPGVAVDITPDPTFDCNVADMEELATRLGA</sequence>
<dbReference type="EMBL" id="JABBZM010000008">
    <property type="protein sequence ID" value="NMV38277.1"/>
    <property type="molecule type" value="Genomic_DNA"/>
</dbReference>
<dbReference type="InterPro" id="IPR006328">
    <property type="entry name" value="2-HAD"/>
</dbReference>